<evidence type="ECO:0000313" key="2">
    <source>
        <dbReference type="EMBL" id="TDO50747.1"/>
    </source>
</evidence>
<dbReference type="AlphaFoldDB" id="A0A4R6KJ31"/>
<keyword evidence="1" id="KW-0812">Transmembrane</keyword>
<proteinExistence type="predicted"/>
<dbReference type="EMBL" id="SNWQ01000004">
    <property type="protein sequence ID" value="TDO50747.1"/>
    <property type="molecule type" value="Genomic_DNA"/>
</dbReference>
<evidence type="ECO:0000256" key="1">
    <source>
        <dbReference type="SAM" id="Phobius"/>
    </source>
</evidence>
<reference evidence="2 3" key="1">
    <citation type="submission" date="2019-03" db="EMBL/GenBank/DDBJ databases">
        <title>Genomic Encyclopedia of Type Strains, Phase III (KMG-III): the genomes of soil and plant-associated and newly described type strains.</title>
        <authorList>
            <person name="Whitman W."/>
        </authorList>
    </citation>
    <scope>NUCLEOTIDE SEQUENCE [LARGE SCALE GENOMIC DNA]</scope>
    <source>
        <strain evidence="2 3">VKM Ac-2527</strain>
    </source>
</reference>
<dbReference type="Proteomes" id="UP000295388">
    <property type="component" value="Unassembled WGS sequence"/>
</dbReference>
<protein>
    <submittedName>
        <fullName evidence="2">Uncharacterized protein</fullName>
    </submittedName>
</protein>
<keyword evidence="3" id="KW-1185">Reference proteome</keyword>
<evidence type="ECO:0000313" key="3">
    <source>
        <dbReference type="Proteomes" id="UP000295388"/>
    </source>
</evidence>
<accession>A0A4R6KJ31</accession>
<organism evidence="2 3">
    <name type="scientific">Kribbella caucasensis</name>
    <dbReference type="NCBI Taxonomy" id="2512215"/>
    <lineage>
        <taxon>Bacteria</taxon>
        <taxon>Bacillati</taxon>
        <taxon>Actinomycetota</taxon>
        <taxon>Actinomycetes</taxon>
        <taxon>Propionibacteriales</taxon>
        <taxon>Kribbellaceae</taxon>
        <taxon>Kribbella</taxon>
    </lineage>
</organism>
<keyword evidence="1" id="KW-1133">Transmembrane helix</keyword>
<feature type="transmembrane region" description="Helical" evidence="1">
    <location>
        <begin position="32"/>
        <end position="53"/>
    </location>
</feature>
<gene>
    <name evidence="2" type="ORF">EV643_104245</name>
</gene>
<comment type="caution">
    <text evidence="2">The sequence shown here is derived from an EMBL/GenBank/DDBJ whole genome shotgun (WGS) entry which is preliminary data.</text>
</comment>
<keyword evidence="1" id="KW-0472">Membrane</keyword>
<name>A0A4R6KJ31_9ACTN</name>
<dbReference type="RefSeq" id="WP_133799928.1">
    <property type="nucleotide sequence ID" value="NZ_SNWQ01000004.1"/>
</dbReference>
<sequence length="68" mass="7249">MQIDLSDAWAWWLDGDPGLRDAHLWGLAIKSWGLIGGIVLLLGFVALAMDVAASPSSHSRPRRPAGVG</sequence>